<keyword evidence="1" id="KW-0732">Signal</keyword>
<evidence type="ECO:0000313" key="3">
    <source>
        <dbReference type="EMBL" id="MCF2651718.1"/>
    </source>
</evidence>
<dbReference type="InterPro" id="IPR003646">
    <property type="entry name" value="SH3-like_bac-type"/>
</dbReference>
<sequence>MKHPCRSFRLAALTVALCFFSVCIPSPVFAAETRTHTLYSGPTEKSAAVAVFSDGDTVTVLDRMNDSWARIVLEDGTIGYCGSELLGGCSSMEVSSEFVSVAKTLNPISIRAKADPDSAVIGKLAANVHVALLSGTEESGYFKVAVHGSITGYLPEDAITLLDKGTAIIRTAPKLSADGAKTETEARARLRALSQYFEDGRYWNYIDTGLPWGEGTAFSVTDVPCAHTRCGYNYCNVYDGAMIEYFPEYGIGLQCLGYASLMSDLIFGTDAPVTLHYDFDRVRVGDHIRLVDYEHSMLVTDVGTRLDGTRYIRVTEVNADYENCEIHWDRLITEKELYALGDIVKIFTRYEN</sequence>
<accession>A0ABS9CKP8</accession>
<dbReference type="Gene3D" id="2.30.30.40">
    <property type="entry name" value="SH3 Domains"/>
    <property type="match status" value="1"/>
</dbReference>
<evidence type="ECO:0000313" key="4">
    <source>
        <dbReference type="Proteomes" id="UP001299220"/>
    </source>
</evidence>
<name>A0ABS9CKP8_9FIRM</name>
<evidence type="ECO:0000256" key="1">
    <source>
        <dbReference type="SAM" id="SignalP"/>
    </source>
</evidence>
<reference evidence="3 4" key="1">
    <citation type="submission" date="2020-12" db="EMBL/GenBank/DDBJ databases">
        <title>Whole genome sequences of gut porcine anaerobes.</title>
        <authorList>
            <person name="Kubasova T."/>
            <person name="Jahodarova E."/>
            <person name="Rychlik I."/>
        </authorList>
    </citation>
    <scope>NUCLEOTIDE SEQUENCE [LARGE SCALE GENOMIC DNA]</scope>
    <source>
        <strain evidence="3 4">An867</strain>
    </source>
</reference>
<protein>
    <submittedName>
        <fullName evidence="3">SH3 domain-containing protein</fullName>
    </submittedName>
</protein>
<organism evidence="3 4">
    <name type="scientific">Anaeromassilibacillus senegalensis</name>
    <dbReference type="NCBI Taxonomy" id="1673717"/>
    <lineage>
        <taxon>Bacteria</taxon>
        <taxon>Bacillati</taxon>
        <taxon>Bacillota</taxon>
        <taxon>Clostridia</taxon>
        <taxon>Eubacteriales</taxon>
        <taxon>Acutalibacteraceae</taxon>
        <taxon>Anaeromassilibacillus</taxon>
    </lineage>
</organism>
<feature type="domain" description="SH3b" evidence="2">
    <location>
        <begin position="38"/>
        <end position="86"/>
    </location>
</feature>
<feature type="signal peptide" evidence="1">
    <location>
        <begin position="1"/>
        <end position="30"/>
    </location>
</feature>
<feature type="chain" id="PRO_5047449690" evidence="1">
    <location>
        <begin position="31"/>
        <end position="352"/>
    </location>
</feature>
<comment type="caution">
    <text evidence="3">The sequence shown here is derived from an EMBL/GenBank/DDBJ whole genome shotgun (WGS) entry which is preliminary data.</text>
</comment>
<dbReference type="RefSeq" id="WP_235322725.1">
    <property type="nucleotide sequence ID" value="NZ_JAFBIT010000001.1"/>
</dbReference>
<gene>
    <name evidence="3" type="ORF">JQM67_03810</name>
</gene>
<dbReference type="Proteomes" id="UP001299220">
    <property type="component" value="Unassembled WGS sequence"/>
</dbReference>
<proteinExistence type="predicted"/>
<dbReference type="EMBL" id="JAFBIT010000001">
    <property type="protein sequence ID" value="MCF2651718.1"/>
    <property type="molecule type" value="Genomic_DNA"/>
</dbReference>
<dbReference type="Pfam" id="PF08239">
    <property type="entry name" value="SH3_3"/>
    <property type="match status" value="1"/>
</dbReference>
<keyword evidence="4" id="KW-1185">Reference proteome</keyword>
<evidence type="ECO:0000259" key="2">
    <source>
        <dbReference type="Pfam" id="PF08239"/>
    </source>
</evidence>